<proteinExistence type="predicted"/>
<organism evidence="1 2">
    <name type="scientific">Meloidogyne enterolobii</name>
    <name type="common">Root-knot nematode worm</name>
    <name type="synonym">Meloidogyne mayaguensis</name>
    <dbReference type="NCBI Taxonomy" id="390850"/>
    <lineage>
        <taxon>Eukaryota</taxon>
        <taxon>Metazoa</taxon>
        <taxon>Ecdysozoa</taxon>
        <taxon>Nematoda</taxon>
        <taxon>Chromadorea</taxon>
        <taxon>Rhabditida</taxon>
        <taxon>Tylenchina</taxon>
        <taxon>Tylenchomorpha</taxon>
        <taxon>Tylenchoidea</taxon>
        <taxon>Meloidogynidae</taxon>
        <taxon>Meloidogyninae</taxon>
        <taxon>Meloidogyne</taxon>
    </lineage>
</organism>
<dbReference type="EMBL" id="CAVMJV010000055">
    <property type="protein sequence ID" value="CAK5084890.1"/>
    <property type="molecule type" value="Genomic_DNA"/>
</dbReference>
<sequence>MTMLKGKVQGTIVFYWGTKIEATPTWHSFLLPFSNNEYERTAEVLAKQWGGRLSNGAPRIGSFSFQDGKNKNRWNKDEVTSLKLDPSHIC</sequence>
<name>A0ACB1A0U6_MELEN</name>
<dbReference type="Proteomes" id="UP001497535">
    <property type="component" value="Unassembled WGS sequence"/>
</dbReference>
<keyword evidence="2" id="KW-1185">Reference proteome</keyword>
<evidence type="ECO:0000313" key="1">
    <source>
        <dbReference type="EMBL" id="CAK5084890.1"/>
    </source>
</evidence>
<accession>A0ACB1A0U6</accession>
<gene>
    <name evidence="1" type="ORF">MENTE1834_LOCUS32299</name>
</gene>
<evidence type="ECO:0000313" key="2">
    <source>
        <dbReference type="Proteomes" id="UP001497535"/>
    </source>
</evidence>
<comment type="caution">
    <text evidence="1">The sequence shown here is derived from an EMBL/GenBank/DDBJ whole genome shotgun (WGS) entry which is preliminary data.</text>
</comment>
<protein>
    <submittedName>
        <fullName evidence="1">Uncharacterized protein</fullName>
    </submittedName>
</protein>
<reference evidence="1" key="1">
    <citation type="submission" date="2023-11" db="EMBL/GenBank/DDBJ databases">
        <authorList>
            <person name="Poullet M."/>
        </authorList>
    </citation>
    <scope>NUCLEOTIDE SEQUENCE</scope>
    <source>
        <strain evidence="1">E1834</strain>
    </source>
</reference>